<sequence>MPKGQNHKAVAANDKKAANKSDKDAKAARAREEKEAVEWSDGAKSSKKKEDAEAKRQEELRKKKEREAALAAEEKELSKKPVKPAKDDKPARGAAKVAERRSDRTESSPSHDNVIEFVASNIDDALDLLTITGSGGDVKSSAVERHPEKRMKAAYAAFEERELPILKTENPGLRLSQLKELLAKRWKKSPENPLNQQHVSFDASRDDEREIVETKKAVIVDRLKVS</sequence>
<comment type="caution">
    <text evidence="7">The sequence shown here is derived from an EMBL/GenBank/DDBJ whole genome shotgun (WGS) entry which is preliminary data.</text>
</comment>
<evidence type="ECO:0000313" key="6">
    <source>
        <dbReference type="EMBL" id="TPX49578.1"/>
    </source>
</evidence>
<dbReference type="Pfam" id="PF06244">
    <property type="entry name" value="Ccdc124"/>
    <property type="match status" value="1"/>
</dbReference>
<evidence type="ECO:0000256" key="3">
    <source>
        <dbReference type="PROSITE-ProRule" id="PRU00267"/>
    </source>
</evidence>
<evidence type="ECO:0000256" key="2">
    <source>
        <dbReference type="ARBA" id="ARBA00023054"/>
    </source>
</evidence>
<feature type="compositionally biased region" description="Basic and acidic residues" evidence="4">
    <location>
        <begin position="48"/>
        <end position="106"/>
    </location>
</feature>
<keyword evidence="2" id="KW-0175">Coiled coil</keyword>
<dbReference type="GO" id="GO:0003713">
    <property type="term" value="F:transcription coactivator activity"/>
    <property type="evidence" value="ECO:0007669"/>
    <property type="project" value="TreeGrafter"/>
</dbReference>
<dbReference type="Pfam" id="PF22048">
    <property type="entry name" value="LSO1_2-like"/>
    <property type="match status" value="1"/>
</dbReference>
<gene>
    <name evidence="6" type="ORF">SeLEV6574_g01383</name>
    <name evidence="7" type="ORF">SeMB42_g01350</name>
</gene>
<dbReference type="GO" id="GO:0003677">
    <property type="term" value="F:DNA binding"/>
    <property type="evidence" value="ECO:0007669"/>
    <property type="project" value="UniProtKB-UniRule"/>
</dbReference>
<feature type="region of interest" description="Disordered" evidence="4">
    <location>
        <begin position="1"/>
        <end position="112"/>
    </location>
</feature>
<keyword evidence="8" id="KW-1185">Reference proteome</keyword>
<accession>A0A507DM76</accession>
<feature type="compositionally biased region" description="Basic and acidic residues" evidence="4">
    <location>
        <begin position="13"/>
        <end position="37"/>
    </location>
</feature>
<dbReference type="EMBL" id="QEAN01000034">
    <property type="protein sequence ID" value="TPX52521.1"/>
    <property type="molecule type" value="Genomic_DNA"/>
</dbReference>
<dbReference type="GO" id="GO:0006366">
    <property type="term" value="P:transcription by RNA polymerase II"/>
    <property type="evidence" value="ECO:0007669"/>
    <property type="project" value="TreeGrafter"/>
</dbReference>
<dbReference type="PANTHER" id="PTHR21680">
    <property type="entry name" value="COILED-COIL DOMAIN-CONTAINING PROTEIN 124"/>
    <property type="match status" value="1"/>
</dbReference>
<dbReference type="PANTHER" id="PTHR21680:SF0">
    <property type="entry name" value="COILED-COIL DOMAIN-CONTAINING PROTEIN 124"/>
    <property type="match status" value="1"/>
</dbReference>
<evidence type="ECO:0000256" key="1">
    <source>
        <dbReference type="ARBA" id="ARBA00008296"/>
    </source>
</evidence>
<protein>
    <recommendedName>
        <fullName evidence="5">HMG box domain-containing protein</fullName>
    </recommendedName>
</protein>
<dbReference type="InterPro" id="IPR054413">
    <property type="entry name" value="LSO1/2"/>
</dbReference>
<dbReference type="InterPro" id="IPR054414">
    <property type="entry name" value="Ccdc124/Oxs1_C"/>
</dbReference>
<dbReference type="PROSITE" id="PS50118">
    <property type="entry name" value="HMG_BOX_2"/>
    <property type="match status" value="1"/>
</dbReference>
<keyword evidence="3" id="KW-0539">Nucleus</keyword>
<evidence type="ECO:0000313" key="9">
    <source>
        <dbReference type="Proteomes" id="UP000320475"/>
    </source>
</evidence>
<dbReference type="Proteomes" id="UP000317494">
    <property type="component" value="Unassembled WGS sequence"/>
</dbReference>
<dbReference type="AlphaFoldDB" id="A0A507DM76"/>
<reference evidence="8 9" key="1">
    <citation type="journal article" date="2019" name="Sci. Rep.">
        <title>Comparative genomics of chytrid fungi reveal insights into the obligate biotrophic and pathogenic lifestyle of Synchytrium endobioticum.</title>
        <authorList>
            <person name="van de Vossenberg B.T.L.H."/>
            <person name="Warris S."/>
            <person name="Nguyen H.D.T."/>
            <person name="van Gent-Pelzer M.P.E."/>
            <person name="Joly D.L."/>
            <person name="van de Geest H.C."/>
            <person name="Bonants P.J.M."/>
            <person name="Smith D.S."/>
            <person name="Levesque C.A."/>
            <person name="van der Lee T.A.J."/>
        </authorList>
    </citation>
    <scope>NUCLEOTIDE SEQUENCE [LARGE SCALE GENOMIC DNA]</scope>
    <source>
        <strain evidence="6 9">LEV6574</strain>
        <strain evidence="7 8">MB42</strain>
    </source>
</reference>
<keyword evidence="3" id="KW-0238">DNA-binding</keyword>
<dbReference type="OrthoDB" id="76412at2759"/>
<organism evidence="7 8">
    <name type="scientific">Synchytrium endobioticum</name>
    <dbReference type="NCBI Taxonomy" id="286115"/>
    <lineage>
        <taxon>Eukaryota</taxon>
        <taxon>Fungi</taxon>
        <taxon>Fungi incertae sedis</taxon>
        <taxon>Chytridiomycota</taxon>
        <taxon>Chytridiomycota incertae sedis</taxon>
        <taxon>Chytridiomycetes</taxon>
        <taxon>Synchytriales</taxon>
        <taxon>Synchytriaceae</taxon>
        <taxon>Synchytrium</taxon>
    </lineage>
</organism>
<dbReference type="SUPFAM" id="SSF47095">
    <property type="entry name" value="HMG-box"/>
    <property type="match status" value="1"/>
</dbReference>
<evidence type="ECO:0000313" key="7">
    <source>
        <dbReference type="EMBL" id="TPX52521.1"/>
    </source>
</evidence>
<comment type="similarity">
    <text evidence="1">Belongs to the CCDC124 family.</text>
</comment>
<dbReference type="InterPro" id="IPR036910">
    <property type="entry name" value="HMG_box_dom_sf"/>
</dbReference>
<evidence type="ECO:0000313" key="8">
    <source>
        <dbReference type="Proteomes" id="UP000317494"/>
    </source>
</evidence>
<feature type="domain" description="HMG box" evidence="5">
    <location>
        <begin position="148"/>
        <end position="218"/>
    </location>
</feature>
<evidence type="ECO:0000256" key="4">
    <source>
        <dbReference type="SAM" id="MobiDB-lite"/>
    </source>
</evidence>
<dbReference type="GO" id="GO:0005634">
    <property type="term" value="C:nucleus"/>
    <property type="evidence" value="ECO:0007669"/>
    <property type="project" value="UniProtKB-UniRule"/>
</dbReference>
<dbReference type="VEuPathDB" id="FungiDB:SeMB42_g01350"/>
<dbReference type="STRING" id="286115.A0A507DM76"/>
<dbReference type="Proteomes" id="UP000320475">
    <property type="component" value="Unassembled WGS sequence"/>
</dbReference>
<dbReference type="InterPro" id="IPR010422">
    <property type="entry name" value="Ccdc124/Oxs1"/>
</dbReference>
<proteinExistence type="inferred from homology"/>
<feature type="DNA-binding region" description="HMG box" evidence="3">
    <location>
        <begin position="148"/>
        <end position="218"/>
    </location>
</feature>
<evidence type="ECO:0000259" key="5">
    <source>
        <dbReference type="PROSITE" id="PS50118"/>
    </source>
</evidence>
<name>A0A507DM76_9FUNG</name>
<dbReference type="EMBL" id="QEAM01000031">
    <property type="protein sequence ID" value="TPX49578.1"/>
    <property type="molecule type" value="Genomic_DNA"/>
</dbReference>
<dbReference type="InterPro" id="IPR009071">
    <property type="entry name" value="HMG_box_dom"/>
</dbReference>